<dbReference type="InterPro" id="IPR027065">
    <property type="entry name" value="Lon_Prtase"/>
</dbReference>
<sequence length="177" mass="20174">MVESSTVNPIVVLDEIEKPVREDNDPKAPLYQLLEENTAKTFTDEFIDHPIDCSGVIFIACANELEGIPEPLLTRFKVFDIPSPTKEERTSICKKIYNEATRGSALFNPSMSEDLIDSLMIKSLREAKQYINDAVANALLEYTKEELKEMKFNGDMIEVQARHMNLPQQEAKRKFGF</sequence>
<dbReference type="Pfam" id="PF00004">
    <property type="entry name" value="AAA"/>
    <property type="match status" value="1"/>
</dbReference>
<dbReference type="GO" id="GO:0004176">
    <property type="term" value="F:ATP-dependent peptidase activity"/>
    <property type="evidence" value="ECO:0007669"/>
    <property type="project" value="InterPro"/>
</dbReference>
<dbReference type="GO" id="GO:0003697">
    <property type="term" value="F:single-stranded DNA binding"/>
    <property type="evidence" value="ECO:0007669"/>
    <property type="project" value="TreeGrafter"/>
</dbReference>
<evidence type="ECO:0000313" key="2">
    <source>
        <dbReference type="EMBL" id="ANJ73091.1"/>
    </source>
</evidence>
<organism evidence="2 3">
    <name type="scientific">Ralstonia insidiosa</name>
    <dbReference type="NCBI Taxonomy" id="190721"/>
    <lineage>
        <taxon>Bacteria</taxon>
        <taxon>Pseudomonadati</taxon>
        <taxon>Pseudomonadota</taxon>
        <taxon>Betaproteobacteria</taxon>
        <taxon>Burkholderiales</taxon>
        <taxon>Burkholderiaceae</taxon>
        <taxon>Ralstonia</taxon>
    </lineage>
</organism>
<dbReference type="GO" id="GO:0005524">
    <property type="term" value="F:ATP binding"/>
    <property type="evidence" value="ECO:0007669"/>
    <property type="project" value="InterPro"/>
</dbReference>
<proteinExistence type="predicted"/>
<dbReference type="GO" id="GO:0007005">
    <property type="term" value="P:mitochondrion organization"/>
    <property type="evidence" value="ECO:0007669"/>
    <property type="project" value="TreeGrafter"/>
</dbReference>
<dbReference type="PANTHER" id="PTHR43718:SF2">
    <property type="entry name" value="LON PROTEASE HOMOLOG, MITOCHONDRIAL"/>
    <property type="match status" value="1"/>
</dbReference>
<dbReference type="Gene3D" id="3.40.50.300">
    <property type="entry name" value="P-loop containing nucleotide triphosphate hydrolases"/>
    <property type="match status" value="1"/>
</dbReference>
<evidence type="ECO:0000259" key="1">
    <source>
        <dbReference type="Pfam" id="PF00004"/>
    </source>
</evidence>
<evidence type="ECO:0000313" key="3">
    <source>
        <dbReference type="Proteomes" id="UP000078572"/>
    </source>
</evidence>
<feature type="domain" description="ATPase AAA-type core" evidence="1">
    <location>
        <begin position="8"/>
        <end position="78"/>
    </location>
</feature>
<dbReference type="SUPFAM" id="SSF52540">
    <property type="entry name" value="P-loop containing nucleoside triphosphate hydrolases"/>
    <property type="match status" value="1"/>
</dbReference>
<reference evidence="3" key="1">
    <citation type="submission" date="2016-06" db="EMBL/GenBank/DDBJ databases">
        <authorList>
            <person name="Xu Y."/>
            <person name="Nagy A."/>
            <person name="Yan X."/>
            <person name="Kim S.W."/>
            <person name="Haley B."/>
            <person name="Liu N.T."/>
            <person name="Nou X."/>
        </authorList>
    </citation>
    <scope>NUCLEOTIDE SEQUENCE [LARGE SCALE GENOMIC DNA]</scope>
    <source>
        <strain evidence="3">ATCC 49129</strain>
    </source>
</reference>
<gene>
    <name evidence="2" type="ORF">A9Y76_11685</name>
</gene>
<dbReference type="AlphaFoldDB" id="A0A191ZYG3"/>
<dbReference type="GO" id="GO:0016887">
    <property type="term" value="F:ATP hydrolysis activity"/>
    <property type="evidence" value="ECO:0007669"/>
    <property type="project" value="InterPro"/>
</dbReference>
<dbReference type="EMBL" id="CP016022">
    <property type="protein sequence ID" value="ANJ73091.1"/>
    <property type="molecule type" value="Genomic_DNA"/>
</dbReference>
<dbReference type="Proteomes" id="UP000078572">
    <property type="component" value="Chromosome 1"/>
</dbReference>
<dbReference type="GO" id="GO:0004252">
    <property type="term" value="F:serine-type endopeptidase activity"/>
    <property type="evidence" value="ECO:0007669"/>
    <property type="project" value="InterPro"/>
</dbReference>
<name>A0A191ZYG3_9RALS</name>
<dbReference type="PANTHER" id="PTHR43718">
    <property type="entry name" value="LON PROTEASE"/>
    <property type="match status" value="1"/>
</dbReference>
<dbReference type="InterPro" id="IPR003959">
    <property type="entry name" value="ATPase_AAA_core"/>
</dbReference>
<dbReference type="GO" id="GO:0051131">
    <property type="term" value="P:chaperone-mediated protein complex assembly"/>
    <property type="evidence" value="ECO:0007669"/>
    <property type="project" value="TreeGrafter"/>
</dbReference>
<keyword evidence="3" id="KW-1185">Reference proteome</keyword>
<accession>A0A191ZYG3</accession>
<protein>
    <recommendedName>
        <fullName evidence="1">ATPase AAA-type core domain-containing protein</fullName>
    </recommendedName>
</protein>
<dbReference type="GO" id="GO:0006515">
    <property type="term" value="P:protein quality control for misfolded or incompletely synthesized proteins"/>
    <property type="evidence" value="ECO:0007669"/>
    <property type="project" value="TreeGrafter"/>
</dbReference>
<dbReference type="InterPro" id="IPR027417">
    <property type="entry name" value="P-loop_NTPase"/>
</dbReference>